<proteinExistence type="predicted"/>
<keyword evidence="2" id="KW-1185">Reference proteome</keyword>
<dbReference type="EMBL" id="CP016027">
    <property type="protein sequence ID" value="ANJ67150.1"/>
    <property type="molecule type" value="Genomic_DNA"/>
</dbReference>
<dbReference type="Proteomes" id="UP000078596">
    <property type="component" value="Chromosome"/>
</dbReference>
<dbReference type="PANTHER" id="PTHR30164:SF2">
    <property type="entry name" value="PROTEIN MTFA"/>
    <property type="match status" value="1"/>
</dbReference>
<evidence type="ECO:0000313" key="1">
    <source>
        <dbReference type="EMBL" id="ANJ67150.1"/>
    </source>
</evidence>
<dbReference type="RefSeq" id="WP_066099531.1">
    <property type="nucleotide sequence ID" value="NZ_CP016027.1"/>
</dbReference>
<dbReference type="Gene3D" id="3.40.390.10">
    <property type="entry name" value="Collagenase (Catalytic Domain)"/>
    <property type="match status" value="1"/>
</dbReference>
<name>A0A191ZH06_9GAMM</name>
<dbReference type="InterPro" id="IPR010384">
    <property type="entry name" value="MtfA_fam"/>
</dbReference>
<sequence>MHALKTGWRRWRLRRLLTQHPIPTDLWLDVTRRMPTLDGLDAIRMVRLRVLATWFLRDKTITGAQNLAVTPDMRVAVAAQACQLILALDVSYFDGWSEVILYPGAFRTRHEQMDDAGIVHHDARTLSGEAWLHGPVVLAWAEVEEELFHPHAGRNVVVHEFAHKLDGLNGAMNGMPPLHRGMHRPDWTRAFGRAYARLRLQLARGDATLLDPYAATNPAEFFAVASEYYITAPQLLLTGYPEVYAQLDLFYRPAPS</sequence>
<organism evidence="1 2">
    <name type="scientific">Halothiobacillus diazotrophicus</name>
    <dbReference type="NCBI Taxonomy" id="1860122"/>
    <lineage>
        <taxon>Bacteria</taxon>
        <taxon>Pseudomonadati</taxon>
        <taxon>Pseudomonadota</taxon>
        <taxon>Gammaproteobacteria</taxon>
        <taxon>Chromatiales</taxon>
        <taxon>Halothiobacillaceae</taxon>
        <taxon>Halothiobacillus</taxon>
    </lineage>
</organism>
<dbReference type="AlphaFoldDB" id="A0A191ZH06"/>
<dbReference type="InterPro" id="IPR024079">
    <property type="entry name" value="MetalloPept_cat_dom_sf"/>
</dbReference>
<dbReference type="SUPFAM" id="SSF55486">
    <property type="entry name" value="Metalloproteases ('zincins'), catalytic domain"/>
    <property type="match status" value="1"/>
</dbReference>
<accession>A0A191ZH06</accession>
<dbReference type="Gene3D" id="1.10.472.150">
    <property type="entry name" value="Glucose-regulated metallo-peptidase M90, N-terminal domain"/>
    <property type="match status" value="1"/>
</dbReference>
<dbReference type="KEGG" id="haz:A9404_06910"/>
<reference evidence="1 2" key="1">
    <citation type="submission" date="2016-06" db="EMBL/GenBank/DDBJ databases">
        <title>Insight into the functional genes involving in sulfur oxidation in Pearl River water.</title>
        <authorList>
            <person name="Luo J."/>
            <person name="Tan X."/>
            <person name="Lin W."/>
        </authorList>
    </citation>
    <scope>NUCLEOTIDE SEQUENCE [LARGE SCALE GENOMIC DNA]</scope>
    <source>
        <strain evidence="1 2">LS2</strain>
    </source>
</reference>
<dbReference type="GO" id="GO:0005829">
    <property type="term" value="C:cytosol"/>
    <property type="evidence" value="ECO:0007669"/>
    <property type="project" value="TreeGrafter"/>
</dbReference>
<protein>
    <recommendedName>
        <fullName evidence="3">Zinc-dependent peptidase</fullName>
    </recommendedName>
</protein>
<evidence type="ECO:0000313" key="2">
    <source>
        <dbReference type="Proteomes" id="UP000078596"/>
    </source>
</evidence>
<dbReference type="Pfam" id="PF06167">
    <property type="entry name" value="Peptidase_M90"/>
    <property type="match status" value="1"/>
</dbReference>
<evidence type="ECO:0008006" key="3">
    <source>
        <dbReference type="Google" id="ProtNLM"/>
    </source>
</evidence>
<dbReference type="STRING" id="1860122.A9404_06910"/>
<dbReference type="InterPro" id="IPR042252">
    <property type="entry name" value="MtfA_N"/>
</dbReference>
<dbReference type="GO" id="GO:0004177">
    <property type="term" value="F:aminopeptidase activity"/>
    <property type="evidence" value="ECO:0007669"/>
    <property type="project" value="TreeGrafter"/>
</dbReference>
<gene>
    <name evidence="1" type="ORF">A9404_06910</name>
</gene>
<dbReference type="CDD" id="cd20169">
    <property type="entry name" value="Peptidase_M90_mtfA"/>
    <property type="match status" value="1"/>
</dbReference>
<dbReference type="GO" id="GO:0008237">
    <property type="term" value="F:metallopeptidase activity"/>
    <property type="evidence" value="ECO:0007669"/>
    <property type="project" value="InterPro"/>
</dbReference>
<dbReference type="PANTHER" id="PTHR30164">
    <property type="entry name" value="MTFA PEPTIDASE"/>
    <property type="match status" value="1"/>
</dbReference>